<name>A0AAE3XRR7_9BACT</name>
<accession>A0AAE3XRR7</accession>
<keyword evidence="2" id="KW-1185">Reference proteome</keyword>
<reference evidence="1" key="1">
    <citation type="submission" date="2023-07" db="EMBL/GenBank/DDBJ databases">
        <title>Genomic Encyclopedia of Type Strains, Phase IV (KMG-IV): sequencing the most valuable type-strain genomes for metagenomic binning, comparative biology and taxonomic classification.</title>
        <authorList>
            <person name="Goeker M."/>
        </authorList>
    </citation>
    <scope>NUCLEOTIDE SEQUENCE</scope>
    <source>
        <strain evidence="1">DSM 26174</strain>
    </source>
</reference>
<evidence type="ECO:0000313" key="1">
    <source>
        <dbReference type="EMBL" id="MDR6240824.1"/>
    </source>
</evidence>
<comment type="caution">
    <text evidence="1">The sequence shown here is derived from an EMBL/GenBank/DDBJ whole genome shotgun (WGS) entry which is preliminary data.</text>
</comment>
<evidence type="ECO:0000313" key="2">
    <source>
        <dbReference type="Proteomes" id="UP001185092"/>
    </source>
</evidence>
<dbReference type="AlphaFoldDB" id="A0AAE3XRR7"/>
<gene>
    <name evidence="1" type="ORF">HNQ88_003900</name>
</gene>
<dbReference type="EMBL" id="JAVDQD010000005">
    <property type="protein sequence ID" value="MDR6240824.1"/>
    <property type="molecule type" value="Genomic_DNA"/>
</dbReference>
<dbReference type="Proteomes" id="UP001185092">
    <property type="component" value="Unassembled WGS sequence"/>
</dbReference>
<organism evidence="1 2">
    <name type="scientific">Aureibacter tunicatorum</name>
    <dbReference type="NCBI Taxonomy" id="866807"/>
    <lineage>
        <taxon>Bacteria</taxon>
        <taxon>Pseudomonadati</taxon>
        <taxon>Bacteroidota</taxon>
        <taxon>Cytophagia</taxon>
        <taxon>Cytophagales</taxon>
        <taxon>Persicobacteraceae</taxon>
        <taxon>Aureibacter</taxon>
    </lineage>
</organism>
<proteinExistence type="predicted"/>
<sequence length="182" mass="20971">MSRLIVVFIVFAVMFVSVVGNAQEMINGKRVVSKNIRSVYVTLLAQKMKGNRYLCDIEVINGRLEPVDILPKKIKAKMITIKGDQKKAKIMSFMEFSREIDLKRRVYKEVRKGEMNGLDITGPTLAMEMNEDTSLKMQYLTTRAMLPKERYCRRIIVKGCKGQGITFQMEINGDTFELEYIL</sequence>
<dbReference type="RefSeq" id="WP_309941113.1">
    <property type="nucleotide sequence ID" value="NZ_AP025306.1"/>
</dbReference>
<protein>
    <submittedName>
        <fullName evidence="1">Uncharacterized protein</fullName>
    </submittedName>
</protein>